<dbReference type="SMART" id="SM00850">
    <property type="entry name" value="LytTR"/>
    <property type="match status" value="1"/>
</dbReference>
<feature type="domain" description="HTH LytTR-type" evidence="4">
    <location>
        <begin position="143"/>
        <end position="244"/>
    </location>
</feature>
<protein>
    <submittedName>
        <fullName evidence="5">LytTR family DNA-binding domain-containing protein</fullName>
    </submittedName>
</protein>
<keyword evidence="1 5" id="KW-0238">DNA-binding</keyword>
<dbReference type="InterPro" id="IPR011006">
    <property type="entry name" value="CheY-like_superfamily"/>
</dbReference>
<reference evidence="5" key="1">
    <citation type="submission" date="2022-11" db="EMBL/GenBank/DDBJ databases">
        <title>Minimal conservation of predation-associated metabolite biosynthetic gene clusters underscores biosynthetic potential of Myxococcota including descriptions for ten novel species: Archangium lansinium sp. nov., Myxococcus landrumus sp. nov., Nannocystis bai.</title>
        <authorList>
            <person name="Ahearne A."/>
            <person name="Stevens C."/>
            <person name="Dowd S."/>
        </authorList>
    </citation>
    <scope>NUCLEOTIDE SEQUENCE</scope>
    <source>
        <strain evidence="5">Fl3</strain>
    </source>
</reference>
<evidence type="ECO:0000313" key="6">
    <source>
        <dbReference type="Proteomes" id="UP001164459"/>
    </source>
</evidence>
<dbReference type="SMART" id="SM00448">
    <property type="entry name" value="REC"/>
    <property type="match status" value="1"/>
</dbReference>
<evidence type="ECO:0000256" key="2">
    <source>
        <dbReference type="PROSITE-ProRule" id="PRU00169"/>
    </source>
</evidence>
<evidence type="ECO:0000313" key="5">
    <source>
        <dbReference type="EMBL" id="WAS90877.1"/>
    </source>
</evidence>
<gene>
    <name evidence="5" type="ORF">O0S08_32210</name>
</gene>
<dbReference type="InterPro" id="IPR039420">
    <property type="entry name" value="WalR-like"/>
</dbReference>
<evidence type="ECO:0000256" key="1">
    <source>
        <dbReference type="ARBA" id="ARBA00023125"/>
    </source>
</evidence>
<keyword evidence="6" id="KW-1185">Reference proteome</keyword>
<dbReference type="PROSITE" id="PS50930">
    <property type="entry name" value="HTH_LYTTR"/>
    <property type="match status" value="1"/>
</dbReference>
<dbReference type="Gene3D" id="2.40.50.1020">
    <property type="entry name" value="LytTr DNA-binding domain"/>
    <property type="match status" value="1"/>
</dbReference>
<dbReference type="Gene3D" id="3.40.50.2300">
    <property type="match status" value="1"/>
</dbReference>
<feature type="domain" description="Response regulatory" evidence="3">
    <location>
        <begin position="9"/>
        <end position="122"/>
    </location>
</feature>
<dbReference type="PROSITE" id="PS50110">
    <property type="entry name" value="RESPONSE_REGULATORY"/>
    <property type="match status" value="1"/>
</dbReference>
<dbReference type="InterPro" id="IPR007492">
    <property type="entry name" value="LytTR_DNA-bd_dom"/>
</dbReference>
<feature type="modified residue" description="4-aspartylphosphate" evidence="2">
    <location>
        <position position="60"/>
    </location>
</feature>
<sequence>MAGSMTALRVVIADDEPLARSRLRALLGDHADVVIAAEAEDADSALQAIRSERPDLVLLDVEMPGEGGVALARRLHLTPAPLIVFVTAYADHAVDAFETGAVDYLLKPFDEARLATALARVRAALAARRALAGGAPSAYLERVAVTLGKRTLFVATASVDWFAASANYVELHVGSEVHLLRTTLSALEAQLDPRVFVRIHRSYAVRLDAVKELRSLGAGEYRAILADGVELPVSQRYRDRLPRP</sequence>
<evidence type="ECO:0000259" key="4">
    <source>
        <dbReference type="PROSITE" id="PS50930"/>
    </source>
</evidence>
<dbReference type="InterPro" id="IPR001789">
    <property type="entry name" value="Sig_transdc_resp-reg_receiver"/>
</dbReference>
<proteinExistence type="predicted"/>
<organism evidence="5 6">
    <name type="scientific">Nannocystis punicea</name>
    <dbReference type="NCBI Taxonomy" id="2995304"/>
    <lineage>
        <taxon>Bacteria</taxon>
        <taxon>Pseudomonadati</taxon>
        <taxon>Myxococcota</taxon>
        <taxon>Polyangia</taxon>
        <taxon>Nannocystales</taxon>
        <taxon>Nannocystaceae</taxon>
        <taxon>Nannocystis</taxon>
    </lineage>
</organism>
<name>A0ABY7GV94_9BACT</name>
<dbReference type="RefSeq" id="WP_269033204.1">
    <property type="nucleotide sequence ID" value="NZ_CP114040.1"/>
</dbReference>
<keyword evidence="2" id="KW-0597">Phosphoprotein</keyword>
<dbReference type="EMBL" id="CP114040">
    <property type="protein sequence ID" value="WAS90877.1"/>
    <property type="molecule type" value="Genomic_DNA"/>
</dbReference>
<dbReference type="Pfam" id="PF04397">
    <property type="entry name" value="LytTR"/>
    <property type="match status" value="1"/>
</dbReference>
<evidence type="ECO:0000259" key="3">
    <source>
        <dbReference type="PROSITE" id="PS50110"/>
    </source>
</evidence>
<dbReference type="Pfam" id="PF00072">
    <property type="entry name" value="Response_reg"/>
    <property type="match status" value="1"/>
</dbReference>
<dbReference type="Proteomes" id="UP001164459">
    <property type="component" value="Chromosome"/>
</dbReference>
<dbReference type="SUPFAM" id="SSF52172">
    <property type="entry name" value="CheY-like"/>
    <property type="match status" value="1"/>
</dbReference>
<accession>A0ABY7GV94</accession>
<dbReference type="PANTHER" id="PTHR48111">
    <property type="entry name" value="REGULATOR OF RPOS"/>
    <property type="match status" value="1"/>
</dbReference>
<dbReference type="GO" id="GO:0003677">
    <property type="term" value="F:DNA binding"/>
    <property type="evidence" value="ECO:0007669"/>
    <property type="project" value="UniProtKB-KW"/>
</dbReference>
<dbReference type="PANTHER" id="PTHR48111:SF69">
    <property type="entry name" value="RESPONSE REGULATOR RECEIVER"/>
    <property type="match status" value="1"/>
</dbReference>